<sequence length="211" mass="23645">MGTRKRLGWILGWWEVDRRFSDLFGPIYFQLEVAARVAESDSPSSDFLVWVCLGVVFGSYPPPWCLGENSLSSALKLSFCGCLHQGVCRFIPIWWCQIVVSDGACGFLVLGSCGGVWELGPEFALSWFWGLWVRSSLASRHRSVTGFGSHQLLCPLSMAAHFGHLHPSNEDVSVGYIRFVVVLRYGFLGSQFTLSSLRVRTHSALYEKWDA</sequence>
<dbReference type="Proteomes" id="UP000266723">
    <property type="component" value="Unassembled WGS sequence"/>
</dbReference>
<proteinExistence type="predicted"/>
<comment type="caution">
    <text evidence="1">The sequence shown here is derived from an EMBL/GenBank/DDBJ whole genome shotgun (WGS) entry which is preliminary data.</text>
</comment>
<reference evidence="1 2" key="1">
    <citation type="journal article" date="2020" name="BMC Genomics">
        <title>Intraspecific diversification of the crop wild relative Brassica cretica Lam. using demographic model selection.</title>
        <authorList>
            <person name="Kioukis A."/>
            <person name="Michalopoulou V.A."/>
            <person name="Briers L."/>
            <person name="Pirintsos S."/>
            <person name="Studholme D.J."/>
            <person name="Pavlidis P."/>
            <person name="Sarris P.F."/>
        </authorList>
    </citation>
    <scope>NUCLEOTIDE SEQUENCE [LARGE SCALE GENOMIC DNA]</scope>
    <source>
        <strain evidence="2">cv. PFS-1207/04</strain>
    </source>
</reference>
<gene>
    <name evidence="1" type="ORF">DY000_02048545</name>
</gene>
<accession>A0ABQ7ES78</accession>
<evidence type="ECO:0000313" key="1">
    <source>
        <dbReference type="EMBL" id="KAF3606531.1"/>
    </source>
</evidence>
<evidence type="ECO:0000313" key="2">
    <source>
        <dbReference type="Proteomes" id="UP000266723"/>
    </source>
</evidence>
<name>A0ABQ7ES78_BRACR</name>
<organism evidence="1 2">
    <name type="scientific">Brassica cretica</name>
    <name type="common">Mustard</name>
    <dbReference type="NCBI Taxonomy" id="69181"/>
    <lineage>
        <taxon>Eukaryota</taxon>
        <taxon>Viridiplantae</taxon>
        <taxon>Streptophyta</taxon>
        <taxon>Embryophyta</taxon>
        <taxon>Tracheophyta</taxon>
        <taxon>Spermatophyta</taxon>
        <taxon>Magnoliopsida</taxon>
        <taxon>eudicotyledons</taxon>
        <taxon>Gunneridae</taxon>
        <taxon>Pentapetalae</taxon>
        <taxon>rosids</taxon>
        <taxon>malvids</taxon>
        <taxon>Brassicales</taxon>
        <taxon>Brassicaceae</taxon>
        <taxon>Brassiceae</taxon>
        <taxon>Brassica</taxon>
    </lineage>
</organism>
<protein>
    <submittedName>
        <fullName evidence="1">Uncharacterized protein</fullName>
    </submittedName>
</protein>
<dbReference type="EMBL" id="QGKV02000297">
    <property type="protein sequence ID" value="KAF3606531.1"/>
    <property type="molecule type" value="Genomic_DNA"/>
</dbReference>
<keyword evidence="2" id="KW-1185">Reference proteome</keyword>